<dbReference type="AlphaFoldDB" id="A0A5E5R6R5"/>
<organism evidence="2">
    <name type="scientific">Pseudomonas aeruginosa</name>
    <dbReference type="NCBI Taxonomy" id="287"/>
    <lineage>
        <taxon>Bacteria</taxon>
        <taxon>Pseudomonadati</taxon>
        <taxon>Pseudomonadota</taxon>
        <taxon>Gammaproteobacteria</taxon>
        <taxon>Pseudomonadales</taxon>
        <taxon>Pseudomonadaceae</taxon>
        <taxon>Pseudomonas</taxon>
    </lineage>
</organism>
<name>A0A5E5R6R5_PSEAI</name>
<reference evidence="2" key="1">
    <citation type="submission" date="2019-09" db="EMBL/GenBank/DDBJ databases">
        <authorList>
            <person name="Gross C."/>
            <person name="Bohn E."/>
        </authorList>
    </citation>
    <scope>NUCLEOTIDE SEQUENCE</scope>
    <source>
        <strain evidence="2">ID40</strain>
    </source>
</reference>
<dbReference type="EMBL" id="LR700248">
    <property type="protein sequence ID" value="VVH83019.1"/>
    <property type="molecule type" value="Genomic_DNA"/>
</dbReference>
<feature type="compositionally biased region" description="Basic residues" evidence="1">
    <location>
        <begin position="526"/>
        <end position="544"/>
    </location>
</feature>
<dbReference type="RefSeq" id="WP_152905922.1">
    <property type="nucleotide sequence ID" value="NZ_JVCT01000114.1"/>
</dbReference>
<sequence length="544" mass="61479">MLEAYQQGWFDTAGCIALPNLEPAEDGSADAVMANLWNANTWRTWKNIDERVRFLDGSLTQISEDLDNWKAKVLAEGGPKIESDLDVAFEFQPDKNHETFEVLANERFDTFSEQNLFKLYRVASPDKLVDQSGDFVELPPTGYVSTDEIHTTLMFSQFTKLDISKANSDTLSIPEILRGYAVLKNHIVLLEREQHTYFPLTTYDNLHAELMRCGLTAHAADSFIGRATFQRSSRDLYDQPLVKTTNNRFYIFGASLLLADLTKILFSSLANFGTSFEEKGEMYEQATIEMLRGHGFNARNLKVSRGNKKEHEFDYDVAFTWEDYVFFLECKNRGLPMSNPIATYHFNNSISGHIAQVKRLQQGLIDYPDILEKDFPEAVGKKAIFCLVNAMPFATGEIHGIYMVDDSILSRFFSSPTFGVTAGQLDGKGPQKRTDLMRIWTGSKPTPQDFISYLARPPQLVLAKENYELAPSICPLSLSACVKISDYRRKDLNSHEISKLFKSGLSAPKRKQPQAGVKKNKTSDKSKRKKAIKASRKARANNKG</sequence>
<gene>
    <name evidence="2" type="ORF">TUEID40_04207</name>
</gene>
<evidence type="ECO:0008006" key="3">
    <source>
        <dbReference type="Google" id="ProtNLM"/>
    </source>
</evidence>
<proteinExistence type="predicted"/>
<evidence type="ECO:0000256" key="1">
    <source>
        <dbReference type="SAM" id="MobiDB-lite"/>
    </source>
</evidence>
<accession>A0A5E5R6R5</accession>
<evidence type="ECO:0000313" key="2">
    <source>
        <dbReference type="EMBL" id="VVH83019.1"/>
    </source>
</evidence>
<protein>
    <recommendedName>
        <fullName evidence="3">NERD domain-containing protein</fullName>
    </recommendedName>
</protein>
<feature type="region of interest" description="Disordered" evidence="1">
    <location>
        <begin position="503"/>
        <end position="544"/>
    </location>
</feature>